<dbReference type="InterPro" id="IPR029063">
    <property type="entry name" value="SAM-dependent_MTases_sf"/>
</dbReference>
<dbReference type="PANTHER" id="PTHR42933">
    <property type="entry name" value="SLR6095 PROTEIN"/>
    <property type="match status" value="1"/>
</dbReference>
<dbReference type="EMBL" id="FOGS01000006">
    <property type="protein sequence ID" value="SES04597.1"/>
    <property type="molecule type" value="Genomic_DNA"/>
</dbReference>
<comment type="similarity">
    <text evidence="1">Belongs to the N(4)/N(6)-methyltransferase family.</text>
</comment>
<dbReference type="InterPro" id="IPR002052">
    <property type="entry name" value="DNA_methylase_N6_adenine_CS"/>
</dbReference>
<dbReference type="GO" id="GO:0003677">
    <property type="term" value="F:DNA binding"/>
    <property type="evidence" value="ECO:0007669"/>
    <property type="project" value="InterPro"/>
</dbReference>
<evidence type="ECO:0000256" key="8">
    <source>
        <dbReference type="SAM" id="Coils"/>
    </source>
</evidence>
<evidence type="ECO:0000256" key="3">
    <source>
        <dbReference type="ARBA" id="ARBA00022603"/>
    </source>
</evidence>
<dbReference type="Pfam" id="PF12161">
    <property type="entry name" value="HsdM_N"/>
    <property type="match status" value="1"/>
</dbReference>
<dbReference type="RefSeq" id="WP_092827570.1">
    <property type="nucleotide sequence ID" value="NZ_FOGS01000006.1"/>
</dbReference>
<evidence type="ECO:0000313" key="12">
    <source>
        <dbReference type="Proteomes" id="UP000198505"/>
    </source>
</evidence>
<accession>A0A1H9U611</accession>
<dbReference type="Proteomes" id="UP000198505">
    <property type="component" value="Unassembled WGS sequence"/>
</dbReference>
<dbReference type="GO" id="GO:0009007">
    <property type="term" value="F:site-specific DNA-methyltransferase (adenine-specific) activity"/>
    <property type="evidence" value="ECO:0007669"/>
    <property type="project" value="UniProtKB-EC"/>
</dbReference>
<dbReference type="GO" id="GO:0008170">
    <property type="term" value="F:N-methyltransferase activity"/>
    <property type="evidence" value="ECO:0007669"/>
    <property type="project" value="InterPro"/>
</dbReference>
<dbReference type="GO" id="GO:0009307">
    <property type="term" value="P:DNA restriction-modification system"/>
    <property type="evidence" value="ECO:0007669"/>
    <property type="project" value="UniProtKB-KW"/>
</dbReference>
<dbReference type="EC" id="2.1.1.72" evidence="2"/>
<protein>
    <recommendedName>
        <fullName evidence="2">site-specific DNA-methyltransferase (adenine-specific)</fullName>
        <ecNumber evidence="2">2.1.1.72</ecNumber>
    </recommendedName>
</protein>
<dbReference type="GO" id="GO:0032259">
    <property type="term" value="P:methylation"/>
    <property type="evidence" value="ECO:0007669"/>
    <property type="project" value="UniProtKB-KW"/>
</dbReference>
<proteinExistence type="inferred from homology"/>
<organism evidence="11 12">
    <name type="scientific">Vreelandella subterranea</name>
    <dbReference type="NCBI Taxonomy" id="416874"/>
    <lineage>
        <taxon>Bacteria</taxon>
        <taxon>Pseudomonadati</taxon>
        <taxon>Pseudomonadota</taxon>
        <taxon>Gammaproteobacteria</taxon>
        <taxon>Oceanospirillales</taxon>
        <taxon>Halomonadaceae</taxon>
        <taxon>Vreelandella</taxon>
    </lineage>
</organism>
<keyword evidence="6" id="KW-0680">Restriction system</keyword>
<evidence type="ECO:0000256" key="5">
    <source>
        <dbReference type="ARBA" id="ARBA00022691"/>
    </source>
</evidence>
<gene>
    <name evidence="11" type="ORF">SAMN04487958_10679</name>
</gene>
<evidence type="ECO:0000259" key="9">
    <source>
        <dbReference type="Pfam" id="PF02384"/>
    </source>
</evidence>
<dbReference type="Pfam" id="PF02384">
    <property type="entry name" value="N6_Mtase"/>
    <property type="match status" value="1"/>
</dbReference>
<dbReference type="SUPFAM" id="SSF53335">
    <property type="entry name" value="S-adenosyl-L-methionine-dependent methyltransferases"/>
    <property type="match status" value="1"/>
</dbReference>
<comment type="catalytic activity">
    <reaction evidence="7">
        <text>a 2'-deoxyadenosine in DNA + S-adenosyl-L-methionine = an N(6)-methyl-2'-deoxyadenosine in DNA + S-adenosyl-L-homocysteine + H(+)</text>
        <dbReference type="Rhea" id="RHEA:15197"/>
        <dbReference type="Rhea" id="RHEA-COMP:12418"/>
        <dbReference type="Rhea" id="RHEA-COMP:12419"/>
        <dbReference type="ChEBI" id="CHEBI:15378"/>
        <dbReference type="ChEBI" id="CHEBI:57856"/>
        <dbReference type="ChEBI" id="CHEBI:59789"/>
        <dbReference type="ChEBI" id="CHEBI:90615"/>
        <dbReference type="ChEBI" id="CHEBI:90616"/>
        <dbReference type="EC" id="2.1.1.72"/>
    </reaction>
</comment>
<evidence type="ECO:0000313" key="11">
    <source>
        <dbReference type="EMBL" id="SES04597.1"/>
    </source>
</evidence>
<name>A0A1H9U611_9GAMM</name>
<keyword evidence="5" id="KW-0949">S-adenosyl-L-methionine</keyword>
<dbReference type="PROSITE" id="PS00092">
    <property type="entry name" value="N6_MTASE"/>
    <property type="match status" value="1"/>
</dbReference>
<keyword evidence="12" id="KW-1185">Reference proteome</keyword>
<dbReference type="Gene3D" id="1.20.1260.30">
    <property type="match status" value="1"/>
</dbReference>
<dbReference type="STRING" id="416874.SAMN04487958_10679"/>
<evidence type="ECO:0000259" key="10">
    <source>
        <dbReference type="Pfam" id="PF12161"/>
    </source>
</evidence>
<feature type="domain" description="N6 adenine-specific DNA methyltransferase N-terminal" evidence="10">
    <location>
        <begin position="10"/>
        <end position="123"/>
    </location>
</feature>
<feature type="domain" description="DNA methylase adenine-specific" evidence="9">
    <location>
        <begin position="139"/>
        <end position="453"/>
    </location>
</feature>
<dbReference type="PRINTS" id="PR00507">
    <property type="entry name" value="N12N6MTFRASE"/>
</dbReference>
<evidence type="ECO:0000256" key="6">
    <source>
        <dbReference type="ARBA" id="ARBA00022747"/>
    </source>
</evidence>
<keyword evidence="8" id="KW-0175">Coiled coil</keyword>
<evidence type="ECO:0000256" key="4">
    <source>
        <dbReference type="ARBA" id="ARBA00022679"/>
    </source>
</evidence>
<evidence type="ECO:0000256" key="7">
    <source>
        <dbReference type="ARBA" id="ARBA00047942"/>
    </source>
</evidence>
<keyword evidence="4" id="KW-0808">Transferase</keyword>
<feature type="coiled-coil region" evidence="8">
    <location>
        <begin position="647"/>
        <end position="674"/>
    </location>
</feature>
<dbReference type="InterPro" id="IPR003356">
    <property type="entry name" value="DNA_methylase_A-5"/>
</dbReference>
<dbReference type="Gene3D" id="3.40.50.150">
    <property type="entry name" value="Vaccinia Virus protein VP39"/>
    <property type="match status" value="1"/>
</dbReference>
<evidence type="ECO:0000256" key="1">
    <source>
        <dbReference type="ARBA" id="ARBA00006594"/>
    </source>
</evidence>
<dbReference type="InterPro" id="IPR038333">
    <property type="entry name" value="T1MK-like_N_sf"/>
</dbReference>
<dbReference type="InterPro" id="IPR022749">
    <property type="entry name" value="D12N6_MeTrfase_N"/>
</dbReference>
<dbReference type="InterPro" id="IPR051537">
    <property type="entry name" value="DNA_Adenine_Mtase"/>
</dbReference>
<dbReference type="AlphaFoldDB" id="A0A1H9U611"/>
<evidence type="ECO:0000256" key="2">
    <source>
        <dbReference type="ARBA" id="ARBA00011900"/>
    </source>
</evidence>
<sequence length="924" mass="104220">MAIKKSELYSSLWASCDELRGGMDASQYKDYVLFMLFIKYISDKYAESDDFAPPVVIPKGASFKDMIQLKGKSDIGDKINTQIIQPLIDNNARLARSDFPDFNDPNKLGEGKAMIDRLTNLIGIFQKPELDFAKNRAEHDDILGDAYEYLMRHFASESGKSKGQFYTPSEVSRVISQVIGISPKTAVAATTAYDPTCGSGSLLLKVAAEAGKYITLEGQEKDVTTAGLARMNMILHNFPSANILQGDTLASPKFKGDNGQDLRTYDYVVANPPFSDKAWSTGLTPEDDEFQRFNWGVPPAKQGDYAYLLHIIRSMKSTGKGAVILPHGVLFRGNAEAVIRKQLVRSGILKGIIGLPANLFYGTGIPACILVLDKENAQARKGIFMIDASKGFIKDGNKNRLREQDIHRMVDSFKKQVDVSRYARMVPFDEIADPKNDFNLNLPRYIDTSEPEDQHDIHAHLNGGIPERDIDGDPHAIPPVPGLAAYWQVFPQLRRTLFRPSHRMGYADPAVDASDIKPSILEHQEFAAFRQKVIGLFNDWRERNAPRLKAFGEDGQPKALITEVGEDLLNSFRNAPLLDPYDIYQHLMDYWYETLQDDAYEIAADGWVAKTRRIQEEIASGKKKGQMKDKGWTCDLLPKPYIVAHYFAEQQAELDALQTELDILVSQITELEEEHGGEEGVLKDVSTKSEAQEAFRQALITAWQEEAPKDSANYRALIEQATEHAIELRTIADSGYFEPLRNSKGKLTQKAIQARLDETGDVEEHKTLKRYILLEKQLKAIEKKAAQILTSVEIHYRERLHLDQLPELLADFYTLAHYLDLIGKQSSLKSQIKEQDAELDQLAHDKYPELTEDEIKTLVVDYKWLTALEAAVHGELERVSQTLTARIRQLTERYATPLPQITQRVKELSSKVDKHLKKMGVEWA</sequence>
<keyword evidence="3" id="KW-0489">Methyltransferase</keyword>
<reference evidence="12" key="1">
    <citation type="submission" date="2016-10" db="EMBL/GenBank/DDBJ databases">
        <authorList>
            <person name="Varghese N."/>
            <person name="Submissions S."/>
        </authorList>
    </citation>
    <scope>NUCLEOTIDE SEQUENCE [LARGE SCALE GENOMIC DNA]</scope>
    <source>
        <strain evidence="12">CGMCC 1.6495</strain>
    </source>
</reference>
<dbReference type="PANTHER" id="PTHR42933:SF3">
    <property type="entry name" value="TYPE I RESTRICTION ENZYME MJAVIII METHYLASE SUBUNIT"/>
    <property type="match status" value="1"/>
</dbReference>